<protein>
    <submittedName>
        <fullName evidence="1">Uncharacterized protein</fullName>
    </submittedName>
</protein>
<sequence length="46" mass="5115">MIFSVFEILSSAIHSKLGLEEKSPFEGGCEGVCDSRGMFYPKQFVL</sequence>
<accession>A0A239L2V3</accession>
<evidence type="ECO:0000313" key="2">
    <source>
        <dbReference type="Proteomes" id="UP000198393"/>
    </source>
</evidence>
<gene>
    <name evidence="1" type="ORF">SAMN05421640_2894</name>
</gene>
<proteinExistence type="predicted"/>
<evidence type="ECO:0000313" key="1">
    <source>
        <dbReference type="EMBL" id="SNT24133.1"/>
    </source>
</evidence>
<keyword evidence="2" id="KW-1185">Reference proteome</keyword>
<dbReference type="Proteomes" id="UP000198393">
    <property type="component" value="Unassembled WGS sequence"/>
</dbReference>
<dbReference type="AlphaFoldDB" id="A0A239L2V3"/>
<reference evidence="1 2" key="1">
    <citation type="submission" date="2017-06" db="EMBL/GenBank/DDBJ databases">
        <authorList>
            <person name="Kim H.J."/>
            <person name="Triplett B.A."/>
        </authorList>
    </citation>
    <scope>NUCLEOTIDE SEQUENCE [LARGE SCALE GENOMIC DNA]</scope>
    <source>
        <strain evidence="1 2">DSM 19307</strain>
    </source>
</reference>
<name>A0A239L2V3_EKHLU</name>
<dbReference type="EMBL" id="FZPD01000005">
    <property type="protein sequence ID" value="SNT24133.1"/>
    <property type="molecule type" value="Genomic_DNA"/>
</dbReference>
<organism evidence="1 2">
    <name type="scientific">Ekhidna lutea</name>
    <dbReference type="NCBI Taxonomy" id="447679"/>
    <lineage>
        <taxon>Bacteria</taxon>
        <taxon>Pseudomonadati</taxon>
        <taxon>Bacteroidota</taxon>
        <taxon>Cytophagia</taxon>
        <taxon>Cytophagales</taxon>
        <taxon>Reichenbachiellaceae</taxon>
        <taxon>Ekhidna</taxon>
    </lineage>
</organism>